<evidence type="ECO:0000313" key="1">
    <source>
        <dbReference type="EMBL" id="KAG9219469.1"/>
    </source>
</evidence>
<evidence type="ECO:0000313" key="2">
    <source>
        <dbReference type="Proteomes" id="UP000824881"/>
    </source>
</evidence>
<reference evidence="1 2" key="1">
    <citation type="journal article" date="2021" name="Appl. Environ. Microbiol.">
        <title>Genetic linkage and physical mapping for an oyster mushroom Pleurotus cornucopiae and QTL analysis for the trait cap color.</title>
        <authorList>
            <person name="Zhang Y."/>
            <person name="Gao W."/>
            <person name="Sonnenberg A."/>
            <person name="Chen Q."/>
            <person name="Zhang J."/>
            <person name="Huang C."/>
        </authorList>
    </citation>
    <scope>NUCLEOTIDE SEQUENCE [LARGE SCALE GENOMIC DNA]</scope>
    <source>
        <strain evidence="1">CCMSSC00406</strain>
    </source>
</reference>
<gene>
    <name evidence="1" type="ORF">CCMSSC00406_0005363</name>
</gene>
<sequence>MSKVLKEYTSEEVAKHNREGDLWIIIDSKVYDVSRFADLHPGGPTVLFAESIAGQDATQAFFGLHRHEVLLKPQFARLQIGKILGEEEVIKAPVPGAISEVPYAEPTWLTEGYHSPYYTDNHRTFHKAVRTFMMEVVQPESARCEESGKRISQEVIDKMSEQNVIAMRLGPGKHLKGRSLMGGIVKPEEFDYFHEMIINTELARFGTRGAVDGKTTTQSFKGVPDNPVAPLLSRVNTIHLCISPLLTFLSSLLNGLVISLPPVLNYGSPELQAKVVPEVLSGKKFIALAISEAFAGSDVSGIQTTAVRDGDYWVVTGTKKWITNGTFADYFTTGCRTETGFTVILIPRGEGVSTKPIKTSYSPVAGTAYVVFNKVRVPVANTLGKVGAGMSVILTNFNHERWMVVCTSLAAQRLVVEECLKWSSQRYVFGKPLHSQAVIRAKLGQMISRVEACQNWVESITHQMNNMTYNEMSSKLAGPIGLMKQFVSRTARETAEDATQIFGGRALTVTGMGKVIENYHRTSGFDAILAGAEDVLGDLGVRQAMKKMPKGARL</sequence>
<accession>A0ACB7INY2</accession>
<name>A0ACB7INY2_PLECO</name>
<organism evidence="1 2">
    <name type="scientific">Pleurotus cornucopiae</name>
    <name type="common">Cornucopia mushroom</name>
    <dbReference type="NCBI Taxonomy" id="5321"/>
    <lineage>
        <taxon>Eukaryota</taxon>
        <taxon>Fungi</taxon>
        <taxon>Dikarya</taxon>
        <taxon>Basidiomycota</taxon>
        <taxon>Agaricomycotina</taxon>
        <taxon>Agaricomycetes</taxon>
        <taxon>Agaricomycetidae</taxon>
        <taxon>Agaricales</taxon>
        <taxon>Pleurotineae</taxon>
        <taxon>Pleurotaceae</taxon>
        <taxon>Pleurotus</taxon>
    </lineage>
</organism>
<comment type="caution">
    <text evidence="1">The sequence shown here is derived from an EMBL/GenBank/DDBJ whole genome shotgun (WGS) entry which is preliminary data.</text>
</comment>
<keyword evidence="2" id="KW-1185">Reference proteome</keyword>
<dbReference type="Proteomes" id="UP000824881">
    <property type="component" value="Unassembled WGS sequence"/>
</dbReference>
<dbReference type="EMBL" id="WQMT02000009">
    <property type="protein sequence ID" value="KAG9219469.1"/>
    <property type="molecule type" value="Genomic_DNA"/>
</dbReference>
<protein>
    <submittedName>
        <fullName evidence="1">Uncharacterized protein</fullName>
    </submittedName>
</protein>
<proteinExistence type="predicted"/>